<dbReference type="GO" id="GO:0035861">
    <property type="term" value="C:site of double-strand break"/>
    <property type="evidence" value="ECO:0007669"/>
    <property type="project" value="TreeGrafter"/>
</dbReference>
<dbReference type="InterPro" id="IPR027417">
    <property type="entry name" value="P-loop_NTPase"/>
</dbReference>
<keyword evidence="6" id="KW-0227">DNA damage</keyword>
<gene>
    <name evidence="15" type="ORF">Rhopal_002711-T1</name>
</gene>
<feature type="domain" description="RecF/RecN/SMC N-terminal" evidence="14">
    <location>
        <begin position="91"/>
        <end position="1101"/>
    </location>
</feature>
<keyword evidence="7" id="KW-0067">ATP-binding</keyword>
<dbReference type="Pfam" id="PF02463">
    <property type="entry name" value="SMC_N"/>
    <property type="match status" value="1"/>
</dbReference>
<comment type="caution">
    <text evidence="15">The sequence shown here is derived from an EMBL/GenBank/DDBJ whole genome shotgun (WGS) entry which is preliminary data.</text>
</comment>
<comment type="similarity">
    <text evidence="3">Belongs to the SMC family. SMC6 subfamily.</text>
</comment>
<evidence type="ECO:0000256" key="10">
    <source>
        <dbReference type="ARBA" id="ARBA00023204"/>
    </source>
</evidence>
<keyword evidence="16" id="KW-1185">Reference proteome</keyword>
<dbReference type="Gene3D" id="3.40.50.300">
    <property type="entry name" value="P-loop containing nucleotide triphosphate hydrolases"/>
    <property type="match status" value="2"/>
</dbReference>
<keyword evidence="5" id="KW-0547">Nucleotide-binding</keyword>
<dbReference type="PANTHER" id="PTHR19306:SF6">
    <property type="entry name" value="STRUCTURAL MAINTENANCE OF CHROMOSOMES PROTEIN 6"/>
    <property type="match status" value="1"/>
</dbReference>
<dbReference type="GO" id="GO:0000724">
    <property type="term" value="P:double-strand break repair via homologous recombination"/>
    <property type="evidence" value="ECO:0007669"/>
    <property type="project" value="TreeGrafter"/>
</dbReference>
<evidence type="ECO:0000313" key="15">
    <source>
        <dbReference type="EMBL" id="GJN89723.1"/>
    </source>
</evidence>
<dbReference type="GO" id="GO:0005634">
    <property type="term" value="C:nucleus"/>
    <property type="evidence" value="ECO:0007669"/>
    <property type="project" value="UniProtKB-SubCell"/>
</dbReference>
<evidence type="ECO:0000259" key="14">
    <source>
        <dbReference type="Pfam" id="PF02463"/>
    </source>
</evidence>
<evidence type="ECO:0000256" key="12">
    <source>
        <dbReference type="SAM" id="Coils"/>
    </source>
</evidence>
<feature type="coiled-coil region" evidence="12">
    <location>
        <begin position="257"/>
        <end position="312"/>
    </location>
</feature>
<dbReference type="SUPFAM" id="SSF52540">
    <property type="entry name" value="P-loop containing nucleoside triphosphate hydrolases"/>
    <property type="match status" value="2"/>
</dbReference>
<feature type="coiled-coil region" evidence="12">
    <location>
        <begin position="415"/>
        <end position="442"/>
    </location>
</feature>
<name>A0AAV5GM24_9BASI</name>
<dbReference type="GO" id="GO:0030915">
    <property type="term" value="C:Smc5-Smc6 complex"/>
    <property type="evidence" value="ECO:0007669"/>
    <property type="project" value="TreeGrafter"/>
</dbReference>
<dbReference type="EMBL" id="BQKY01000005">
    <property type="protein sequence ID" value="GJN89723.1"/>
    <property type="molecule type" value="Genomic_DNA"/>
</dbReference>
<dbReference type="InterPro" id="IPR003395">
    <property type="entry name" value="RecF/RecN/SMC_N"/>
</dbReference>
<dbReference type="GO" id="GO:0003697">
    <property type="term" value="F:single-stranded DNA binding"/>
    <property type="evidence" value="ECO:0007669"/>
    <property type="project" value="TreeGrafter"/>
</dbReference>
<evidence type="ECO:0000256" key="4">
    <source>
        <dbReference type="ARBA" id="ARBA00022454"/>
    </source>
</evidence>
<organism evidence="15 16">
    <name type="scientific">Rhodotorula paludigena</name>
    <dbReference type="NCBI Taxonomy" id="86838"/>
    <lineage>
        <taxon>Eukaryota</taxon>
        <taxon>Fungi</taxon>
        <taxon>Dikarya</taxon>
        <taxon>Basidiomycota</taxon>
        <taxon>Pucciniomycotina</taxon>
        <taxon>Microbotryomycetes</taxon>
        <taxon>Sporidiobolales</taxon>
        <taxon>Sporidiobolaceae</taxon>
        <taxon>Rhodotorula</taxon>
    </lineage>
</organism>
<evidence type="ECO:0000256" key="13">
    <source>
        <dbReference type="SAM" id="MobiDB-lite"/>
    </source>
</evidence>
<evidence type="ECO:0000256" key="3">
    <source>
        <dbReference type="ARBA" id="ARBA00006793"/>
    </source>
</evidence>
<feature type="compositionally biased region" description="Acidic residues" evidence="13">
    <location>
        <begin position="41"/>
        <end position="68"/>
    </location>
</feature>
<evidence type="ECO:0000256" key="7">
    <source>
        <dbReference type="ARBA" id="ARBA00022840"/>
    </source>
</evidence>
<dbReference type="PANTHER" id="PTHR19306">
    <property type="entry name" value="STRUCTURAL MAINTENANCE OF CHROMOSOMES 5,6 SMC5, SMC6"/>
    <property type="match status" value="1"/>
</dbReference>
<accession>A0AAV5GM24</accession>
<dbReference type="Proteomes" id="UP001342314">
    <property type="component" value="Unassembled WGS sequence"/>
</dbReference>
<evidence type="ECO:0000256" key="9">
    <source>
        <dbReference type="ARBA" id="ARBA00023172"/>
    </source>
</evidence>
<evidence type="ECO:0000313" key="16">
    <source>
        <dbReference type="Proteomes" id="UP001342314"/>
    </source>
</evidence>
<dbReference type="GO" id="GO:0005524">
    <property type="term" value="F:ATP binding"/>
    <property type="evidence" value="ECO:0007669"/>
    <property type="project" value="UniProtKB-KW"/>
</dbReference>
<keyword evidence="10" id="KW-0234">DNA repair</keyword>
<keyword evidence="4" id="KW-0158">Chromosome</keyword>
<evidence type="ECO:0000256" key="8">
    <source>
        <dbReference type="ARBA" id="ARBA00023054"/>
    </source>
</evidence>
<reference evidence="15 16" key="1">
    <citation type="submission" date="2021-12" db="EMBL/GenBank/DDBJ databases">
        <title>High titer production of polyol ester of fatty acids by Rhodotorula paludigena BS15 towards product separation-free biomass refinery.</title>
        <authorList>
            <person name="Mano J."/>
            <person name="Ono H."/>
            <person name="Tanaka T."/>
            <person name="Naito K."/>
            <person name="Sushida H."/>
            <person name="Ike M."/>
            <person name="Tokuyasu K."/>
            <person name="Kitaoka M."/>
        </authorList>
    </citation>
    <scope>NUCLEOTIDE SEQUENCE [LARGE SCALE GENOMIC DNA]</scope>
    <source>
        <strain evidence="15 16">BS15</strain>
    </source>
</reference>
<evidence type="ECO:0000256" key="11">
    <source>
        <dbReference type="ARBA" id="ARBA00023242"/>
    </source>
</evidence>
<evidence type="ECO:0000256" key="2">
    <source>
        <dbReference type="ARBA" id="ARBA00004286"/>
    </source>
</evidence>
<sequence>MAKHALDEHAGDAGSSASSHKRQRTSPLPRSTPPRDRNGDSDDDADYDAAGDGEGDQEDSSMDEDEPEQQPRAFATQKKGPTQKVAQAGVIQRVELVSFMCHAHTTVDFGPQVNFLVGVNGSGKSAILTGITMALGGIAKNTNRGMKGGDLIMENKPSARCSVTLANKGEEAFQRDVYGDSITIERIINKTGGGYKIKNHEGKTVETKKATLDAILDAFNIQVDNPLTVLTQDQSRQFLASASEKDKYTFFLRGTQLAQLTEEYEQIRANTEIMDESLQRKKEVLPELKDAYRKAKERAKDARAAMEQAANLQNLKDQLAWSFVDEIEAKIVYGERKINEELDKVATLDAQIAKLEEKVAVHDTQISDLREAEKEAQETLASKQPRLEELKELIKAERSRASAFKDFERKMNNETIRLKQTIAEFEAQIAAEEAKLARDIEAERRPLRERIAQSDAEVEQLAVQMQENRHATEDLAEKFERSVSEYEDVKSQLRNADGQASDIRGRIEYARRAQGDNLLSFGQKTPDIVRMIRQERGWREAPIGPIGLHVKLDKQQYAGMLESFFGATLNAFIVTSREDQQRMSRIFSHLRVDHQTPIILNQPDANFDHRTGEPDPSILTVLRACTINNVTVVQALCTALHIERAALVPTRPDGDTLMRTNPRNVEAAYSVEGFMMRNNQGKASFTSMAPWRGQARLHRDVAAVLKRFDEELGVVMRDIAALQQRKDQVGQQCRSFEQDKKQAEQRVKEAQRRTLNLNRIIAECTAKLQEEEPNNIAALTENKRETEEELQNVTNQYTAGLAAYQRDGQDSNAEALVTEKRELEATIKKREALVRQCTTMMEKEFSSINDHKSHIQQHKKAQSGMTQRIEQWRGEVEEATTLRDNRIEQATAICERPQVTKHKEPRKLQKEIETLQRALKDRERRQGATLDQILEELEVRKKAAAEAVKATNELSGLIEVLGNAYETRIGRWTDFRSHIAARARQQFLKHLANRGFTGKLRFNHHSCKLEISIRTEETGKDGKKARTKDTKSLSGGEKSFSTICLLLTMWECVGCPLRCLDEFDVFMDAVNRRIAMRMMIDTAKQADATQFILITPQEMSSISWGSEVKVTKLEDPKRAAGALAHGR</sequence>
<feature type="compositionally biased region" description="Basic and acidic residues" evidence="13">
    <location>
        <begin position="1"/>
        <end position="11"/>
    </location>
</feature>
<dbReference type="GO" id="GO:0003684">
    <property type="term" value="F:damaged DNA binding"/>
    <property type="evidence" value="ECO:0007669"/>
    <property type="project" value="TreeGrafter"/>
</dbReference>
<comment type="subcellular location">
    <subcellularLocation>
        <location evidence="2">Chromosome</location>
    </subcellularLocation>
    <subcellularLocation>
        <location evidence="1">Nucleus</location>
    </subcellularLocation>
</comment>
<evidence type="ECO:0000256" key="6">
    <source>
        <dbReference type="ARBA" id="ARBA00022763"/>
    </source>
</evidence>
<evidence type="ECO:0000256" key="5">
    <source>
        <dbReference type="ARBA" id="ARBA00022741"/>
    </source>
</evidence>
<proteinExistence type="inferred from homology"/>
<keyword evidence="11" id="KW-0539">Nucleus</keyword>
<protein>
    <recommendedName>
        <fullName evidence="14">RecF/RecN/SMC N-terminal domain-containing protein</fullName>
    </recommendedName>
</protein>
<feature type="region of interest" description="Disordered" evidence="13">
    <location>
        <begin position="1"/>
        <end position="84"/>
    </location>
</feature>
<keyword evidence="8 12" id="KW-0175">Coiled coil</keyword>
<dbReference type="AlphaFoldDB" id="A0AAV5GM24"/>
<keyword evidence="9" id="KW-0233">DNA recombination</keyword>
<feature type="coiled-coil region" evidence="12">
    <location>
        <begin position="719"/>
        <end position="833"/>
    </location>
</feature>
<feature type="coiled-coil region" evidence="12">
    <location>
        <begin position="338"/>
        <end position="372"/>
    </location>
</feature>
<evidence type="ECO:0000256" key="1">
    <source>
        <dbReference type="ARBA" id="ARBA00004123"/>
    </source>
</evidence>